<reference evidence="4" key="1">
    <citation type="submission" date="2016-11" db="EMBL/GenBank/DDBJ databases">
        <authorList>
            <person name="Varghese N."/>
            <person name="Submissions S."/>
        </authorList>
    </citation>
    <scope>NUCLEOTIDE SEQUENCE [LARGE SCALE GENOMIC DNA]</scope>
    <source>
        <strain evidence="4">DX253</strain>
    </source>
</reference>
<dbReference type="InterPro" id="IPR057527">
    <property type="entry name" value="HVO_A0261-like_N"/>
</dbReference>
<dbReference type="Pfam" id="PF08350">
    <property type="entry name" value="FilR1_middle"/>
    <property type="match status" value="1"/>
</dbReference>
<name>A0A1M6T8K0_HALPU</name>
<keyword evidence="4" id="KW-1185">Reference proteome</keyword>
<dbReference type="Proteomes" id="UP000184203">
    <property type="component" value="Unassembled WGS sequence"/>
</dbReference>
<dbReference type="RefSeq" id="WP_232423742.1">
    <property type="nucleotide sequence ID" value="NZ_AEMG01000004.1"/>
</dbReference>
<dbReference type="SUPFAM" id="SSF46785">
    <property type="entry name" value="Winged helix' DNA-binding domain"/>
    <property type="match status" value="1"/>
</dbReference>
<proteinExistence type="predicted"/>
<evidence type="ECO:0000313" key="4">
    <source>
        <dbReference type="Proteomes" id="UP000184203"/>
    </source>
</evidence>
<evidence type="ECO:0000259" key="2">
    <source>
        <dbReference type="Pfam" id="PF25213"/>
    </source>
</evidence>
<evidence type="ECO:0000313" key="3">
    <source>
        <dbReference type="EMBL" id="SHK53362.1"/>
    </source>
</evidence>
<dbReference type="InterPro" id="IPR036388">
    <property type="entry name" value="WH-like_DNA-bd_sf"/>
</dbReference>
<protein>
    <submittedName>
        <fullName evidence="3">Predicted transcriptional regulator, contains HTH domain</fullName>
    </submittedName>
</protein>
<feature type="domain" description="HVO-A0261-like N-terminal" evidence="2">
    <location>
        <begin position="7"/>
        <end position="87"/>
    </location>
</feature>
<organism evidence="3 4">
    <name type="scientific">Haladaptatus paucihalophilus DX253</name>
    <dbReference type="NCBI Taxonomy" id="797209"/>
    <lineage>
        <taxon>Archaea</taxon>
        <taxon>Methanobacteriati</taxon>
        <taxon>Methanobacteriota</taxon>
        <taxon>Stenosarchaea group</taxon>
        <taxon>Halobacteria</taxon>
        <taxon>Halobacteriales</taxon>
        <taxon>Haladaptataceae</taxon>
        <taxon>Haladaptatus</taxon>
    </lineage>
</organism>
<accession>A0A1M6T8K0</accession>
<dbReference type="Pfam" id="PF25213">
    <property type="entry name" value="HVO_A0261_N"/>
    <property type="match status" value="1"/>
</dbReference>
<evidence type="ECO:0000259" key="1">
    <source>
        <dbReference type="Pfam" id="PF08350"/>
    </source>
</evidence>
<sequence>MDQSALDDDIQLLRRAPMLAACRNDPVSRSTIAERADCSRTTAYRATTELVEEGLLGKVDDGYRLTGFGTTTLDRIEQFRAALDGARQLRPVLDYIDAPVLRANAHLFADATVIEADSEAPYAIEQHLESIIANTNERIYGVSTSFGSPITLTRTVDRVEAGVEFEWGLPRAVLDRLENQHGDLHTTVRAHQNTTVHIVEDAVVDFSLYDDTLVLTGFDSDRGTLAAVAITDSPDARAWADRLYRRYRHRADTLDSTAQSG</sequence>
<dbReference type="InterPro" id="IPR036390">
    <property type="entry name" value="WH_DNA-bd_sf"/>
</dbReference>
<gene>
    <name evidence="3" type="ORF">SAMN05444342_1580</name>
</gene>
<dbReference type="InterPro" id="IPR013561">
    <property type="entry name" value="FilR1_middle_dom"/>
</dbReference>
<feature type="domain" description="Methanogenesis regulatory protein FilR1 middle" evidence="1">
    <location>
        <begin position="121"/>
        <end position="249"/>
    </location>
</feature>
<dbReference type="AlphaFoldDB" id="A0A1M6T8K0"/>
<dbReference type="EMBL" id="FRAN01000002">
    <property type="protein sequence ID" value="SHK53362.1"/>
    <property type="molecule type" value="Genomic_DNA"/>
</dbReference>
<dbReference type="Gene3D" id="1.10.10.10">
    <property type="entry name" value="Winged helix-like DNA-binding domain superfamily/Winged helix DNA-binding domain"/>
    <property type="match status" value="1"/>
</dbReference>